<evidence type="ECO:0000259" key="1">
    <source>
        <dbReference type="PROSITE" id="PS51352"/>
    </source>
</evidence>
<dbReference type="EMBL" id="BJXB01000008">
    <property type="protein sequence ID" value="GEM46499.1"/>
    <property type="molecule type" value="Genomic_DNA"/>
</dbReference>
<feature type="domain" description="Thioredoxin" evidence="1">
    <location>
        <begin position="2"/>
        <end position="183"/>
    </location>
</feature>
<comment type="caution">
    <text evidence="2">The sequence shown here is derived from an EMBL/GenBank/DDBJ whole genome shotgun (WGS) entry which is preliminary data.</text>
</comment>
<dbReference type="InterPro" id="IPR013766">
    <property type="entry name" value="Thioredoxin_domain"/>
</dbReference>
<dbReference type="InterPro" id="IPR000866">
    <property type="entry name" value="AhpC/TSA"/>
</dbReference>
<accession>A0A511N117</accession>
<sequence length="187" mass="21003">MLHPGELAPAFQTQDFRGQTVQLSDFHGQFVLLSFFRNGACAMCNLRVHQLIQQQPAFKAAGVQTITVFESGLQSIEEHVGQQQAPFPILPDPQAKLYDLYQVETSEAKIQATMQRPDLQEHIQAAGEAGFVLTHEEGSNFHRMPADFLIGPDQNIWMAHYADYVYDHLPLEAIFRAVEEAKTAFSS</sequence>
<organism evidence="2 3">
    <name type="scientific">Deinococcus cellulosilyticus (strain DSM 18568 / NBRC 106333 / KACC 11606 / 5516J-15)</name>
    <dbReference type="NCBI Taxonomy" id="1223518"/>
    <lineage>
        <taxon>Bacteria</taxon>
        <taxon>Thermotogati</taxon>
        <taxon>Deinococcota</taxon>
        <taxon>Deinococci</taxon>
        <taxon>Deinococcales</taxon>
        <taxon>Deinococcaceae</taxon>
        <taxon>Deinococcus</taxon>
    </lineage>
</organism>
<protein>
    <recommendedName>
        <fullName evidence="1">Thioredoxin domain-containing protein</fullName>
    </recommendedName>
</protein>
<dbReference type="Pfam" id="PF00578">
    <property type="entry name" value="AhpC-TSA"/>
    <property type="match status" value="1"/>
</dbReference>
<reference evidence="2 3" key="1">
    <citation type="submission" date="2019-07" db="EMBL/GenBank/DDBJ databases">
        <title>Whole genome shotgun sequence of Deinococcus cellulosilyticus NBRC 106333.</title>
        <authorList>
            <person name="Hosoyama A."/>
            <person name="Uohara A."/>
            <person name="Ohji S."/>
            <person name="Ichikawa N."/>
        </authorList>
    </citation>
    <scope>NUCLEOTIDE SEQUENCE [LARGE SCALE GENOMIC DNA]</scope>
    <source>
        <strain evidence="2 3">NBRC 106333</strain>
    </source>
</reference>
<dbReference type="GO" id="GO:0016491">
    <property type="term" value="F:oxidoreductase activity"/>
    <property type="evidence" value="ECO:0007669"/>
    <property type="project" value="InterPro"/>
</dbReference>
<dbReference type="PANTHER" id="PTHR42852:SF13">
    <property type="entry name" value="PROTEIN DIPZ"/>
    <property type="match status" value="1"/>
</dbReference>
<evidence type="ECO:0000313" key="2">
    <source>
        <dbReference type="EMBL" id="GEM46499.1"/>
    </source>
</evidence>
<dbReference type="Gene3D" id="3.40.30.10">
    <property type="entry name" value="Glutaredoxin"/>
    <property type="match status" value="1"/>
</dbReference>
<dbReference type="AlphaFoldDB" id="A0A511N117"/>
<name>A0A511N117_DEIC1</name>
<evidence type="ECO:0000313" key="3">
    <source>
        <dbReference type="Proteomes" id="UP000321306"/>
    </source>
</evidence>
<proteinExistence type="predicted"/>
<dbReference type="PROSITE" id="PS51352">
    <property type="entry name" value="THIOREDOXIN_2"/>
    <property type="match status" value="1"/>
</dbReference>
<dbReference type="SUPFAM" id="SSF52833">
    <property type="entry name" value="Thioredoxin-like"/>
    <property type="match status" value="1"/>
</dbReference>
<gene>
    <name evidence="2" type="ORF">DC3_21340</name>
</gene>
<dbReference type="Proteomes" id="UP000321306">
    <property type="component" value="Unassembled WGS sequence"/>
</dbReference>
<dbReference type="InterPro" id="IPR050553">
    <property type="entry name" value="Thioredoxin_ResA/DsbE_sf"/>
</dbReference>
<dbReference type="PANTHER" id="PTHR42852">
    <property type="entry name" value="THIOL:DISULFIDE INTERCHANGE PROTEIN DSBE"/>
    <property type="match status" value="1"/>
</dbReference>
<dbReference type="InterPro" id="IPR036249">
    <property type="entry name" value="Thioredoxin-like_sf"/>
</dbReference>
<dbReference type="GO" id="GO:0016209">
    <property type="term" value="F:antioxidant activity"/>
    <property type="evidence" value="ECO:0007669"/>
    <property type="project" value="InterPro"/>
</dbReference>
<keyword evidence="3" id="KW-1185">Reference proteome</keyword>
<dbReference type="RefSeq" id="WP_186815958.1">
    <property type="nucleotide sequence ID" value="NZ_BJXB01000008.1"/>
</dbReference>